<evidence type="ECO:0000256" key="5">
    <source>
        <dbReference type="ARBA" id="ARBA00023163"/>
    </source>
</evidence>
<gene>
    <name evidence="10" type="primary">NFE2L3</name>
</gene>
<dbReference type="Proteomes" id="UP000515156">
    <property type="component" value="Chromosome 1"/>
</dbReference>
<dbReference type="InParanoid" id="A0A6P7Y5I2"/>
<protein>
    <submittedName>
        <fullName evidence="10">Nuclear factor erythroid 2-related factor 3 isoform X1</fullName>
    </submittedName>
</protein>
<keyword evidence="4" id="KW-0010">Activator</keyword>
<dbReference type="InterPro" id="IPR004827">
    <property type="entry name" value="bZIP"/>
</dbReference>
<dbReference type="InterPro" id="IPR008917">
    <property type="entry name" value="TF_DNA-bd_sf"/>
</dbReference>
<keyword evidence="6" id="KW-0539">Nucleus</keyword>
<reference evidence="10" key="1">
    <citation type="submission" date="2025-08" db="UniProtKB">
        <authorList>
            <consortium name="RefSeq"/>
        </authorList>
    </citation>
    <scope>IDENTIFICATION</scope>
</reference>
<dbReference type="KEGG" id="muo:115469468"/>
<evidence type="ECO:0000256" key="6">
    <source>
        <dbReference type="ARBA" id="ARBA00023242"/>
    </source>
</evidence>
<feature type="compositionally biased region" description="Polar residues" evidence="7">
    <location>
        <begin position="323"/>
        <end position="334"/>
    </location>
</feature>
<dbReference type="AlphaFoldDB" id="A0A6P7Y5I2"/>
<dbReference type="SUPFAM" id="SSF47454">
    <property type="entry name" value="A DNA-binding domain in eukaryotic transcription factors"/>
    <property type="match status" value="1"/>
</dbReference>
<dbReference type="InterPro" id="IPR047167">
    <property type="entry name" value="NFE2-like"/>
</dbReference>
<feature type="compositionally biased region" description="Basic and acidic residues" evidence="7">
    <location>
        <begin position="165"/>
        <end position="189"/>
    </location>
</feature>
<feature type="compositionally biased region" description="Basic and acidic residues" evidence="7">
    <location>
        <begin position="302"/>
        <end position="322"/>
    </location>
</feature>
<keyword evidence="5" id="KW-0804">Transcription</keyword>
<organism evidence="9 10">
    <name type="scientific">Microcaecilia unicolor</name>
    <dbReference type="NCBI Taxonomy" id="1415580"/>
    <lineage>
        <taxon>Eukaryota</taxon>
        <taxon>Metazoa</taxon>
        <taxon>Chordata</taxon>
        <taxon>Craniata</taxon>
        <taxon>Vertebrata</taxon>
        <taxon>Euteleostomi</taxon>
        <taxon>Amphibia</taxon>
        <taxon>Gymnophiona</taxon>
        <taxon>Siphonopidae</taxon>
        <taxon>Microcaecilia</taxon>
    </lineage>
</organism>
<feature type="region of interest" description="Disordered" evidence="7">
    <location>
        <begin position="108"/>
        <end position="143"/>
    </location>
</feature>
<keyword evidence="3" id="KW-0238">DNA-binding</keyword>
<dbReference type="Gene3D" id="1.10.880.10">
    <property type="entry name" value="Transcription factor, Skn-1-like, DNA-binding domain"/>
    <property type="match status" value="1"/>
</dbReference>
<dbReference type="InterPro" id="IPR046347">
    <property type="entry name" value="bZIP_sf"/>
</dbReference>
<dbReference type="PANTHER" id="PTHR24411:SF8">
    <property type="entry name" value="NUCLEAR FACTOR ERYTHROID 2-RELATED FACTOR 3"/>
    <property type="match status" value="1"/>
</dbReference>
<comment type="similarity">
    <text evidence="1">Belongs to the bZIP family. CNC subfamily.</text>
</comment>
<dbReference type="RefSeq" id="XP_030058014.1">
    <property type="nucleotide sequence ID" value="XM_030202154.1"/>
</dbReference>
<feature type="domain" description="BZIP" evidence="8">
    <location>
        <begin position="559"/>
        <end position="622"/>
    </location>
</feature>
<feature type="compositionally biased region" description="Polar residues" evidence="7">
    <location>
        <begin position="190"/>
        <end position="206"/>
    </location>
</feature>
<evidence type="ECO:0000313" key="9">
    <source>
        <dbReference type="Proteomes" id="UP000515156"/>
    </source>
</evidence>
<dbReference type="GO" id="GO:0000981">
    <property type="term" value="F:DNA-binding transcription factor activity, RNA polymerase II-specific"/>
    <property type="evidence" value="ECO:0007669"/>
    <property type="project" value="TreeGrafter"/>
</dbReference>
<name>A0A6P7Y5I2_9AMPH</name>
<proteinExistence type="inferred from homology"/>
<dbReference type="PANTHER" id="PTHR24411">
    <property type="entry name" value="NUCLEAR FACTOR ERYTHROID 2-RELATED FACTOR"/>
    <property type="match status" value="1"/>
</dbReference>
<dbReference type="SUPFAM" id="SSF57959">
    <property type="entry name" value="Leucine zipper domain"/>
    <property type="match status" value="1"/>
</dbReference>
<keyword evidence="9" id="KW-1185">Reference proteome</keyword>
<evidence type="ECO:0000256" key="1">
    <source>
        <dbReference type="ARBA" id="ARBA00008157"/>
    </source>
</evidence>
<dbReference type="GeneID" id="115469468"/>
<dbReference type="GO" id="GO:0005634">
    <property type="term" value="C:nucleus"/>
    <property type="evidence" value="ECO:0007669"/>
    <property type="project" value="TreeGrafter"/>
</dbReference>
<dbReference type="CDD" id="cd14720">
    <property type="entry name" value="bZIP_NFE2-like"/>
    <property type="match status" value="1"/>
</dbReference>
<evidence type="ECO:0000313" key="10">
    <source>
        <dbReference type="RefSeq" id="XP_030058014.1"/>
    </source>
</evidence>
<dbReference type="InterPro" id="IPR004826">
    <property type="entry name" value="bZIP_Maf"/>
</dbReference>
<dbReference type="Pfam" id="PF03131">
    <property type="entry name" value="bZIP_Maf"/>
    <property type="match status" value="1"/>
</dbReference>
<keyword evidence="2" id="KW-0805">Transcription regulation</keyword>
<dbReference type="SMART" id="SM00338">
    <property type="entry name" value="BRLZ"/>
    <property type="match status" value="1"/>
</dbReference>
<feature type="region of interest" description="Disordered" evidence="7">
    <location>
        <begin position="302"/>
        <end position="334"/>
    </location>
</feature>
<evidence type="ECO:0000256" key="3">
    <source>
        <dbReference type="ARBA" id="ARBA00023125"/>
    </source>
</evidence>
<evidence type="ECO:0000256" key="7">
    <source>
        <dbReference type="SAM" id="MobiDB-lite"/>
    </source>
</evidence>
<sequence>MKDLKKYLTEGLLQFTILLSLVGVRLDFDSYLPPIREIILGSSSAYSQIPFHSLWDTAGGASLHPKCPHLSEGVARRLLHEVRALGGAPVRRTELHAWLLQAAQDQGTAAQSSNSSSSSDISSELQEEPTAEGRNSSKEQQDVETGDVLAYSYLHEQNDTSSLEQDDKKLSQETRREDNVRRSNADCHKSQNSNPCTESSRNSANSPHLLDEFTHLLAETENTLEGMNANTASAQPTSEILQSNSMGELLQDFLSLPALQEISLEDIQPVGNSNSGLNPSSHFHVNFTQAVSQDVSLHEAMLRSDPTLRRNSETSNFQREESFQQSNSSRNPEAFLSESNLTGLFPYVENSIRNLTNQDILSGFDENIFDEINLMSLAIEEGFDPIGVSQLFEADSDSGLSLSSSRSPTLSSTSDSLSTSAGEEGAVGYSGDVESISYDHLEGAVGGCLLEHNKCCRLECRFDSDFCEEPQFEHVHHNHTYSLLPQQLKSGTEQCHLWSAEASKLNRCDRDADKIFSRDERRAKALRIPFSVEEIVGMPVDVFNSLLSKYYLTDVQISVIRDIRRRGKNKVAAQNCRKRKLDAILNLENDVCQLQAQKASLLKEKAQCNKSVSQMKQKLSDLYRSVFSQLRDEHGRPVNPSRYALRCHSDGRILIVPRGAFKLEHKTEQQKGKKQK</sequence>
<evidence type="ECO:0000256" key="2">
    <source>
        <dbReference type="ARBA" id="ARBA00023015"/>
    </source>
</evidence>
<dbReference type="CTD" id="9603"/>
<evidence type="ECO:0000259" key="8">
    <source>
        <dbReference type="PROSITE" id="PS50217"/>
    </source>
</evidence>
<evidence type="ECO:0000256" key="4">
    <source>
        <dbReference type="ARBA" id="ARBA00023159"/>
    </source>
</evidence>
<dbReference type="PROSITE" id="PS50217">
    <property type="entry name" value="BZIP"/>
    <property type="match status" value="1"/>
</dbReference>
<feature type="region of interest" description="Disordered" evidence="7">
    <location>
        <begin position="156"/>
        <end position="206"/>
    </location>
</feature>
<dbReference type="FunCoup" id="A0A6P7Y5I2">
    <property type="interactions" value="711"/>
</dbReference>
<accession>A0A6P7Y5I2</accession>
<dbReference type="OrthoDB" id="7458135at2759"/>
<feature type="region of interest" description="Disordered" evidence="7">
    <location>
        <begin position="400"/>
        <end position="425"/>
    </location>
</feature>
<dbReference type="PROSITE" id="PS00036">
    <property type="entry name" value="BZIP_BASIC"/>
    <property type="match status" value="1"/>
</dbReference>
<dbReference type="GO" id="GO:0000978">
    <property type="term" value="F:RNA polymerase II cis-regulatory region sequence-specific DNA binding"/>
    <property type="evidence" value="ECO:0007669"/>
    <property type="project" value="InterPro"/>
</dbReference>
<feature type="compositionally biased region" description="Low complexity" evidence="7">
    <location>
        <begin position="112"/>
        <end position="123"/>
    </location>
</feature>
<feature type="compositionally biased region" description="Low complexity" evidence="7">
    <location>
        <begin position="400"/>
        <end position="420"/>
    </location>
</feature>